<proteinExistence type="predicted"/>
<dbReference type="OrthoDB" id="9761704at2"/>
<gene>
    <name evidence="2" type="ordered locus">SpiGrapes_1444</name>
</gene>
<evidence type="ECO:0000313" key="2">
    <source>
        <dbReference type="EMBL" id="AEV29255.1"/>
    </source>
</evidence>
<organism evidence="2 3">
    <name type="scientific">Sphaerochaeta pleomorpha (strain ATCC BAA-1885 / DSM 22778 / Grapes)</name>
    <dbReference type="NCBI Taxonomy" id="158190"/>
    <lineage>
        <taxon>Bacteria</taxon>
        <taxon>Pseudomonadati</taxon>
        <taxon>Spirochaetota</taxon>
        <taxon>Spirochaetia</taxon>
        <taxon>Spirochaetales</taxon>
        <taxon>Sphaerochaetaceae</taxon>
        <taxon>Sphaerochaeta</taxon>
    </lineage>
</organism>
<dbReference type="InterPro" id="IPR050792">
    <property type="entry name" value="ADP-ribosylglycohydrolase"/>
</dbReference>
<sequence length="328" mass="35236">MITRKELASDRGLVKDRAVGSLIGLAIGDSFGDAARMQANRESYGFITDFNAGATWSTDDTEFALLTAKTLIRCKGDLSTDAVVKAWFEDVVVQDEYKRGGASELAAANNLRKGLRPPQSGKFNTFHMSDGTAMRIPPVGIICAGDPKRAALMAEVDASISHSEDGIWGAQAVAAAVSVAMVDGSFEEIFAAAMETMPTDSWLYYNMKQAFAIIEEHQGNILDCWMPLHDQLRASVWATTAEAIPAAFACLALSHQDFRSGLVLAGNFARDADTIGAVAGAILGAKFGLSQIPPRWVEKVRYPSGTCLQFTKGLDICSMGEQLGDLIR</sequence>
<dbReference type="STRING" id="158190.SpiGrapes_1444"/>
<dbReference type="Proteomes" id="UP000005632">
    <property type="component" value="Chromosome"/>
</dbReference>
<dbReference type="InterPro" id="IPR005502">
    <property type="entry name" value="Ribosyl_crysJ1"/>
</dbReference>
<dbReference type="InterPro" id="IPR036705">
    <property type="entry name" value="Ribosyl_crysJ1_sf"/>
</dbReference>
<reference evidence="2 3" key="1">
    <citation type="submission" date="2011-11" db="EMBL/GenBank/DDBJ databases">
        <title>Complete sequence of Spirochaeta sp. grapes.</title>
        <authorList>
            <consortium name="US DOE Joint Genome Institute"/>
            <person name="Lucas S."/>
            <person name="Han J."/>
            <person name="Lapidus A."/>
            <person name="Cheng J.-F."/>
            <person name="Goodwin L."/>
            <person name="Pitluck S."/>
            <person name="Peters L."/>
            <person name="Ovchinnikova G."/>
            <person name="Munk A.C."/>
            <person name="Detter J.C."/>
            <person name="Han C."/>
            <person name="Tapia R."/>
            <person name="Land M."/>
            <person name="Hauser L."/>
            <person name="Kyrpides N."/>
            <person name="Ivanova N."/>
            <person name="Pagani I."/>
            <person name="Ritalahtilisa K."/>
            <person name="Loeffler F."/>
            <person name="Woyke T."/>
        </authorList>
    </citation>
    <scope>NUCLEOTIDE SEQUENCE [LARGE SCALE GENOMIC DNA]</scope>
    <source>
        <strain evidence="3">ATCC BAA-1885 / DSM 22778 / Grapes</strain>
    </source>
</reference>
<name>G8QV19_SPHPG</name>
<dbReference type="RefSeq" id="WP_014270103.1">
    <property type="nucleotide sequence ID" value="NC_016633.1"/>
</dbReference>
<dbReference type="Pfam" id="PF03747">
    <property type="entry name" value="ADP_ribosyl_GH"/>
    <property type="match status" value="1"/>
</dbReference>
<accession>G8QV19</accession>
<keyword evidence="1" id="KW-0460">Magnesium</keyword>
<keyword evidence="2" id="KW-0378">Hydrolase</keyword>
<dbReference type="GO" id="GO:0016787">
    <property type="term" value="F:hydrolase activity"/>
    <property type="evidence" value="ECO:0007669"/>
    <property type="project" value="UniProtKB-KW"/>
</dbReference>
<dbReference type="eggNOG" id="COG1397">
    <property type="taxonomic scope" value="Bacteria"/>
</dbReference>
<feature type="binding site" evidence="1">
    <location>
        <position position="59"/>
    </location>
    <ligand>
        <name>Mg(2+)</name>
        <dbReference type="ChEBI" id="CHEBI:18420"/>
        <label>1</label>
    </ligand>
</feature>
<dbReference type="HOGENOM" id="CLU_024566_0_0_12"/>
<dbReference type="AlphaFoldDB" id="G8QV19"/>
<feature type="binding site" evidence="1">
    <location>
        <position position="273"/>
    </location>
    <ligand>
        <name>Mg(2+)</name>
        <dbReference type="ChEBI" id="CHEBI:18420"/>
        <label>1</label>
    </ligand>
</feature>
<evidence type="ECO:0000313" key="3">
    <source>
        <dbReference type="Proteomes" id="UP000005632"/>
    </source>
</evidence>
<dbReference type="PANTHER" id="PTHR16222">
    <property type="entry name" value="ADP-RIBOSYLGLYCOHYDROLASE"/>
    <property type="match status" value="1"/>
</dbReference>
<dbReference type="GO" id="GO:0046872">
    <property type="term" value="F:metal ion binding"/>
    <property type="evidence" value="ECO:0007669"/>
    <property type="project" value="UniProtKB-KW"/>
</dbReference>
<dbReference type="SUPFAM" id="SSF101478">
    <property type="entry name" value="ADP-ribosylglycohydrolase"/>
    <property type="match status" value="1"/>
</dbReference>
<feature type="binding site" evidence="1">
    <location>
        <position position="60"/>
    </location>
    <ligand>
        <name>Mg(2+)</name>
        <dbReference type="ChEBI" id="CHEBI:18420"/>
        <label>1</label>
    </ligand>
</feature>
<feature type="binding site" evidence="1">
    <location>
        <position position="274"/>
    </location>
    <ligand>
        <name>Mg(2+)</name>
        <dbReference type="ChEBI" id="CHEBI:18420"/>
        <label>1</label>
    </ligand>
</feature>
<dbReference type="EMBL" id="CP003155">
    <property type="protein sequence ID" value="AEV29255.1"/>
    <property type="molecule type" value="Genomic_DNA"/>
</dbReference>
<dbReference type="KEGG" id="sgp:SpiGrapes_1444"/>
<keyword evidence="1" id="KW-0479">Metal-binding</keyword>
<comment type="cofactor">
    <cofactor evidence="1">
        <name>Mg(2+)</name>
        <dbReference type="ChEBI" id="CHEBI:18420"/>
    </cofactor>
    <text evidence="1">Binds 2 magnesium ions per subunit.</text>
</comment>
<evidence type="ECO:0000256" key="1">
    <source>
        <dbReference type="PIRSR" id="PIRSR605502-1"/>
    </source>
</evidence>
<feature type="binding site" evidence="1">
    <location>
        <position position="271"/>
    </location>
    <ligand>
        <name>Mg(2+)</name>
        <dbReference type="ChEBI" id="CHEBI:18420"/>
        <label>1</label>
    </ligand>
</feature>
<dbReference type="PANTHER" id="PTHR16222:SF12">
    <property type="entry name" value="ADP-RIBOSYLGLYCOHYDROLASE-RELATED"/>
    <property type="match status" value="1"/>
</dbReference>
<keyword evidence="3" id="KW-1185">Reference proteome</keyword>
<feature type="binding site" evidence="1">
    <location>
        <position position="58"/>
    </location>
    <ligand>
        <name>Mg(2+)</name>
        <dbReference type="ChEBI" id="CHEBI:18420"/>
        <label>1</label>
    </ligand>
</feature>
<protein>
    <submittedName>
        <fullName evidence="2">ADP-ribosylglycohydrolase</fullName>
    </submittedName>
</protein>
<dbReference type="Gene3D" id="1.10.4080.10">
    <property type="entry name" value="ADP-ribosylation/Crystallin J1"/>
    <property type="match status" value="1"/>
</dbReference>